<dbReference type="GO" id="GO:0005886">
    <property type="term" value="C:plasma membrane"/>
    <property type="evidence" value="ECO:0007669"/>
    <property type="project" value="TreeGrafter"/>
</dbReference>
<feature type="transmembrane region" description="Helical" evidence="1">
    <location>
        <begin position="160"/>
        <end position="182"/>
    </location>
</feature>
<reference evidence="2" key="1">
    <citation type="submission" date="2020-02" db="EMBL/GenBank/DDBJ databases">
        <authorList>
            <person name="Meier V. D."/>
        </authorList>
    </citation>
    <scope>NUCLEOTIDE SEQUENCE</scope>
    <source>
        <strain evidence="2">AVDCRST_MAG89</strain>
    </source>
</reference>
<name>A0A6J4MVV1_9BACT</name>
<dbReference type="PANTHER" id="PTHR32063">
    <property type="match status" value="1"/>
</dbReference>
<evidence type="ECO:0000256" key="1">
    <source>
        <dbReference type="SAM" id="Phobius"/>
    </source>
</evidence>
<dbReference type="EMBL" id="CADCTV010000956">
    <property type="protein sequence ID" value="CAA9370521.1"/>
    <property type="molecule type" value="Genomic_DNA"/>
</dbReference>
<feature type="non-terminal residue" evidence="2">
    <location>
        <position position="1"/>
    </location>
</feature>
<dbReference type="Gene3D" id="1.20.1640.10">
    <property type="entry name" value="Multidrug efflux transporter AcrB transmembrane domain"/>
    <property type="match status" value="1"/>
</dbReference>
<dbReference type="GO" id="GO:0042910">
    <property type="term" value="F:xenobiotic transmembrane transporter activity"/>
    <property type="evidence" value="ECO:0007669"/>
    <property type="project" value="TreeGrafter"/>
</dbReference>
<feature type="transmembrane region" description="Helical" evidence="1">
    <location>
        <begin position="238"/>
        <end position="260"/>
    </location>
</feature>
<keyword evidence="1" id="KW-0472">Membrane</keyword>
<dbReference type="Pfam" id="PF00873">
    <property type="entry name" value="ACR_tran"/>
    <property type="match status" value="1"/>
</dbReference>
<gene>
    <name evidence="2" type="ORF">AVDCRST_MAG89-4557</name>
</gene>
<organism evidence="2">
    <name type="scientific">uncultured Gemmatimonadota bacterium</name>
    <dbReference type="NCBI Taxonomy" id="203437"/>
    <lineage>
        <taxon>Bacteria</taxon>
        <taxon>Pseudomonadati</taxon>
        <taxon>Gemmatimonadota</taxon>
        <taxon>environmental samples</taxon>
    </lineage>
</organism>
<dbReference type="SUPFAM" id="SSF82714">
    <property type="entry name" value="Multidrug efflux transporter AcrB TolC docking domain, DN and DC subdomains"/>
    <property type="match status" value="1"/>
</dbReference>
<feature type="transmembrane region" description="Helical" evidence="1">
    <location>
        <begin position="136"/>
        <end position="154"/>
    </location>
</feature>
<dbReference type="AlphaFoldDB" id="A0A6J4MVV1"/>
<protein>
    <submittedName>
        <fullName evidence="2">RND multidrug efflux transporter Acriflavin resistance protein</fullName>
    </submittedName>
</protein>
<keyword evidence="1" id="KW-1133">Transmembrane helix</keyword>
<dbReference type="PRINTS" id="PR00702">
    <property type="entry name" value="ACRIFLAVINRP"/>
</dbReference>
<dbReference type="Gene3D" id="3.30.2090.10">
    <property type="entry name" value="Multidrug efflux transporter AcrB TolC docking domain, DN and DC subdomains"/>
    <property type="match status" value="1"/>
</dbReference>
<keyword evidence="1" id="KW-0812">Transmembrane</keyword>
<dbReference type="Gene3D" id="3.30.70.1440">
    <property type="entry name" value="Multidrug efflux transporter AcrB pore domain"/>
    <property type="match status" value="1"/>
</dbReference>
<accession>A0A6J4MVV1</accession>
<dbReference type="InterPro" id="IPR027463">
    <property type="entry name" value="AcrB_DN_DC_subdom"/>
</dbReference>
<dbReference type="SUPFAM" id="SSF82866">
    <property type="entry name" value="Multidrug efflux transporter AcrB transmembrane domain"/>
    <property type="match status" value="1"/>
</dbReference>
<dbReference type="PANTHER" id="PTHR32063:SF0">
    <property type="entry name" value="SWARMING MOTILITY PROTEIN SWRC"/>
    <property type="match status" value="1"/>
</dbReference>
<feature type="transmembrane region" description="Helical" evidence="1">
    <location>
        <begin position="266"/>
        <end position="289"/>
    </location>
</feature>
<evidence type="ECO:0000313" key="2">
    <source>
        <dbReference type="EMBL" id="CAA9370521.1"/>
    </source>
</evidence>
<sequence length="322" mass="34075">GERAAAFGVDPRRIAQTVQDYMKGTVATDLVEFDRKVPIVVRLPDAERRSAATLEELRVDGVPLREVVRVYDAAGPSEIRRLEQGRMVVVHADVATGGVDRAVERVGAALAAAPAPHGLRVEIGGENEEMRRGFRGLAFAFLLAIILVYMLLAAEFESLLLPFIVLLAVPLAAVGSTLALWVTGAGINTMSLIGMVILVGIVDNDAVVKVDFINQMRRQGMSRRDAIFAAGHARMRPIVMNTITAMLGLLPMALALGPGAELQAPLAIAVFGGLLSATALTLVVIPVAYDLLDELGERIAGAFGRKPAESTIPFPAGVAAGD</sequence>
<dbReference type="InterPro" id="IPR001036">
    <property type="entry name" value="Acrflvin-R"/>
</dbReference>
<proteinExistence type="predicted"/>